<feature type="chain" id="PRO_5040351726" description="RlpA-like protein double-psi beta-barrel domain-containing protein" evidence="2">
    <location>
        <begin position="24"/>
        <end position="145"/>
    </location>
</feature>
<keyword evidence="4" id="KW-1185">Reference proteome</keyword>
<evidence type="ECO:0000313" key="4">
    <source>
        <dbReference type="Proteomes" id="UP000886523"/>
    </source>
</evidence>
<protein>
    <recommendedName>
        <fullName evidence="5">RlpA-like protein double-psi beta-barrel domain-containing protein</fullName>
    </recommendedName>
</protein>
<reference evidence="3" key="1">
    <citation type="journal article" date="2020" name="Nat. Commun.">
        <title>Large-scale genome sequencing of mycorrhizal fungi provides insights into the early evolution of symbiotic traits.</title>
        <authorList>
            <person name="Miyauchi S."/>
            <person name="Kiss E."/>
            <person name="Kuo A."/>
            <person name="Drula E."/>
            <person name="Kohler A."/>
            <person name="Sanchez-Garcia M."/>
            <person name="Morin E."/>
            <person name="Andreopoulos B."/>
            <person name="Barry K.W."/>
            <person name="Bonito G."/>
            <person name="Buee M."/>
            <person name="Carver A."/>
            <person name="Chen C."/>
            <person name="Cichocki N."/>
            <person name="Clum A."/>
            <person name="Culley D."/>
            <person name="Crous P.W."/>
            <person name="Fauchery L."/>
            <person name="Girlanda M."/>
            <person name="Hayes R.D."/>
            <person name="Keri Z."/>
            <person name="LaButti K."/>
            <person name="Lipzen A."/>
            <person name="Lombard V."/>
            <person name="Magnuson J."/>
            <person name="Maillard F."/>
            <person name="Murat C."/>
            <person name="Nolan M."/>
            <person name="Ohm R.A."/>
            <person name="Pangilinan J."/>
            <person name="Pereira M.F."/>
            <person name="Perotto S."/>
            <person name="Peter M."/>
            <person name="Pfister S."/>
            <person name="Riley R."/>
            <person name="Sitrit Y."/>
            <person name="Stielow J.B."/>
            <person name="Szollosi G."/>
            <person name="Zifcakova L."/>
            <person name="Stursova M."/>
            <person name="Spatafora J.W."/>
            <person name="Tedersoo L."/>
            <person name="Vaario L.M."/>
            <person name="Yamada A."/>
            <person name="Yan M."/>
            <person name="Wang P."/>
            <person name="Xu J."/>
            <person name="Bruns T."/>
            <person name="Baldrian P."/>
            <person name="Vilgalys R."/>
            <person name="Dunand C."/>
            <person name="Henrissat B."/>
            <person name="Grigoriev I.V."/>
            <person name="Hibbett D."/>
            <person name="Nagy L.G."/>
            <person name="Martin F.M."/>
        </authorList>
    </citation>
    <scope>NUCLEOTIDE SEQUENCE</scope>
    <source>
        <strain evidence="3">UP504</strain>
    </source>
</reference>
<sequence length="145" mass="16005">MSFARFFFVFALLFATVLCPVFTSPIPVPEDLADAQDLGRRTTHNGQATYFYPGDGACGGYNGSGDRIVAISQQIWAGGHNCYLYVHITNTKTGKSVYSQVVDECPECSSGSLDMSPRTFKDLDSNLDDGVFPIQWTFMPKGWRP</sequence>
<dbReference type="Gene3D" id="2.40.40.10">
    <property type="entry name" value="RlpA-like domain"/>
    <property type="match status" value="1"/>
</dbReference>
<evidence type="ECO:0008006" key="5">
    <source>
        <dbReference type="Google" id="ProtNLM"/>
    </source>
</evidence>
<dbReference type="PANTHER" id="PTHR31836:SF25">
    <property type="entry name" value="RLPA-LIKE PROTEIN DOUBLE-PSI BETA-BARREL DOMAIN-CONTAINING PROTEIN"/>
    <property type="match status" value="1"/>
</dbReference>
<evidence type="ECO:0000256" key="2">
    <source>
        <dbReference type="SAM" id="SignalP"/>
    </source>
</evidence>
<comment type="caution">
    <text evidence="3">The sequence shown here is derived from an EMBL/GenBank/DDBJ whole genome shotgun (WGS) entry which is preliminary data.</text>
</comment>
<name>A0A9P6DWC7_9AGAM</name>
<dbReference type="EMBL" id="MU128932">
    <property type="protein sequence ID" value="KAF9517356.1"/>
    <property type="molecule type" value="Genomic_DNA"/>
</dbReference>
<dbReference type="PANTHER" id="PTHR31836">
    <property type="match status" value="1"/>
</dbReference>
<proteinExistence type="predicted"/>
<dbReference type="Proteomes" id="UP000886523">
    <property type="component" value="Unassembled WGS sequence"/>
</dbReference>
<dbReference type="InterPro" id="IPR051477">
    <property type="entry name" value="Expansin_CellWall"/>
</dbReference>
<dbReference type="AlphaFoldDB" id="A0A9P6DWC7"/>
<evidence type="ECO:0000313" key="3">
    <source>
        <dbReference type="EMBL" id="KAF9517356.1"/>
    </source>
</evidence>
<dbReference type="InterPro" id="IPR036908">
    <property type="entry name" value="RlpA-like_sf"/>
</dbReference>
<dbReference type="OrthoDB" id="406505at2759"/>
<feature type="signal peptide" evidence="2">
    <location>
        <begin position="1"/>
        <end position="23"/>
    </location>
</feature>
<evidence type="ECO:0000256" key="1">
    <source>
        <dbReference type="ARBA" id="ARBA00022729"/>
    </source>
</evidence>
<gene>
    <name evidence="3" type="ORF">BS47DRAFT_524946</name>
</gene>
<organism evidence="3 4">
    <name type="scientific">Hydnum rufescens UP504</name>
    <dbReference type="NCBI Taxonomy" id="1448309"/>
    <lineage>
        <taxon>Eukaryota</taxon>
        <taxon>Fungi</taxon>
        <taxon>Dikarya</taxon>
        <taxon>Basidiomycota</taxon>
        <taxon>Agaricomycotina</taxon>
        <taxon>Agaricomycetes</taxon>
        <taxon>Cantharellales</taxon>
        <taxon>Hydnaceae</taxon>
        <taxon>Hydnum</taxon>
    </lineage>
</organism>
<dbReference type="CDD" id="cd22191">
    <property type="entry name" value="DPBB_RlpA_EXP_N-like"/>
    <property type="match status" value="1"/>
</dbReference>
<keyword evidence="1 2" id="KW-0732">Signal</keyword>
<dbReference type="SUPFAM" id="SSF50685">
    <property type="entry name" value="Barwin-like endoglucanases"/>
    <property type="match status" value="1"/>
</dbReference>
<accession>A0A9P6DWC7</accession>